<dbReference type="InterPro" id="IPR010828">
    <property type="entry name" value="Atf2/Sli1-like"/>
</dbReference>
<keyword evidence="2" id="KW-1185">Reference proteome</keyword>
<dbReference type="STRING" id="1095630.A0A2J6TFE2"/>
<accession>A0A2J6TFE2</accession>
<dbReference type="Pfam" id="PF07247">
    <property type="entry name" value="AATase"/>
    <property type="match status" value="1"/>
</dbReference>
<dbReference type="Gene3D" id="3.30.559.10">
    <property type="entry name" value="Chloramphenicol acetyltransferase-like domain"/>
    <property type="match status" value="1"/>
</dbReference>
<dbReference type="Proteomes" id="UP000235371">
    <property type="component" value="Unassembled WGS sequence"/>
</dbReference>
<dbReference type="AlphaFoldDB" id="A0A2J6TFE2"/>
<dbReference type="InterPro" id="IPR023213">
    <property type="entry name" value="CAT-like_dom_sf"/>
</dbReference>
<dbReference type="PANTHER" id="PTHR28037:SF1">
    <property type="entry name" value="ALCOHOL O-ACETYLTRANSFERASE 1-RELATED"/>
    <property type="match status" value="1"/>
</dbReference>
<sequence>MLERQEPFEKKEKLLVRAGMDSKSSSNAVLRPVGLMEQFSTVRHDLGLYRCVQNIAKYSTDHSPDDMIIALETALAKVILRHPPLCCGIINEDKDDPAFVRLESIDMSKCLDYRILDSSTPEEHEQSLIEIVQHQHRLLWPDMHCRPVWKLIVVQRKAQPSERTDFDAIFAWHHGIADGVSGMVFHRSMQEALNDSATVAIVDHTIKIPDSISLFPPQEDMIKFKISWWFFLAAVWRFLRPKWLLPDSSPPWTGPHVPPSAENFDPRVQLISVSSEDVTSILSACREQKTTLTGLFEALVVLSLAFRVPNATSFISNTSISPRSLSGISSTGDIAVQVCSHSSAYNSDVVSAIRAARNPAQVTDQVWRIARDFRTSLATAMARMPKDNAAGLLPYAGNIHDFFRSKLGKPREETFQISNVGTFKNRVGEGQWRIERIFFTQCGVVGSAFSLNAASVVGGPLSITFTRQGDIDNEFMGNLIADVQYGLKCIADGRELSLDHSG</sequence>
<evidence type="ECO:0000313" key="1">
    <source>
        <dbReference type="EMBL" id="PMD61729.1"/>
    </source>
</evidence>
<organism evidence="1 2">
    <name type="scientific">Hyaloscypha bicolor E</name>
    <dbReference type="NCBI Taxonomy" id="1095630"/>
    <lineage>
        <taxon>Eukaryota</taxon>
        <taxon>Fungi</taxon>
        <taxon>Dikarya</taxon>
        <taxon>Ascomycota</taxon>
        <taxon>Pezizomycotina</taxon>
        <taxon>Leotiomycetes</taxon>
        <taxon>Helotiales</taxon>
        <taxon>Hyaloscyphaceae</taxon>
        <taxon>Hyaloscypha</taxon>
        <taxon>Hyaloscypha bicolor</taxon>
    </lineage>
</organism>
<name>A0A2J6TFE2_9HELO</name>
<dbReference type="InterPro" id="IPR052058">
    <property type="entry name" value="Alcohol_O-acetyltransferase"/>
</dbReference>
<evidence type="ECO:0000313" key="2">
    <source>
        <dbReference type="Proteomes" id="UP000235371"/>
    </source>
</evidence>
<dbReference type="OrthoDB" id="2150604at2759"/>
<dbReference type="FunCoup" id="A0A2J6TFE2">
    <property type="interactions" value="7"/>
</dbReference>
<dbReference type="PANTHER" id="PTHR28037">
    <property type="entry name" value="ALCOHOL O-ACETYLTRANSFERASE 1-RELATED"/>
    <property type="match status" value="1"/>
</dbReference>
<proteinExistence type="predicted"/>
<dbReference type="SUPFAM" id="SSF52777">
    <property type="entry name" value="CoA-dependent acyltransferases"/>
    <property type="match status" value="1"/>
</dbReference>
<dbReference type="RefSeq" id="XP_024738633.1">
    <property type="nucleotide sequence ID" value="XM_024872323.1"/>
</dbReference>
<gene>
    <name evidence="1" type="ORF">K444DRAFT_378417</name>
</gene>
<dbReference type="EMBL" id="KZ613786">
    <property type="protein sequence ID" value="PMD61729.1"/>
    <property type="molecule type" value="Genomic_DNA"/>
</dbReference>
<dbReference type="GeneID" id="36580404"/>
<reference evidence="1 2" key="1">
    <citation type="submission" date="2016-04" db="EMBL/GenBank/DDBJ databases">
        <title>A degradative enzymes factory behind the ericoid mycorrhizal symbiosis.</title>
        <authorList>
            <consortium name="DOE Joint Genome Institute"/>
            <person name="Martino E."/>
            <person name="Morin E."/>
            <person name="Grelet G."/>
            <person name="Kuo A."/>
            <person name="Kohler A."/>
            <person name="Daghino S."/>
            <person name="Barry K."/>
            <person name="Choi C."/>
            <person name="Cichocki N."/>
            <person name="Clum A."/>
            <person name="Copeland A."/>
            <person name="Hainaut M."/>
            <person name="Haridas S."/>
            <person name="Labutti K."/>
            <person name="Lindquist E."/>
            <person name="Lipzen A."/>
            <person name="Khouja H.-R."/>
            <person name="Murat C."/>
            <person name="Ohm R."/>
            <person name="Olson A."/>
            <person name="Spatafora J."/>
            <person name="Veneault-Fourrey C."/>
            <person name="Henrissat B."/>
            <person name="Grigoriev I."/>
            <person name="Martin F."/>
            <person name="Perotto S."/>
        </authorList>
    </citation>
    <scope>NUCLEOTIDE SEQUENCE [LARGE SCALE GENOMIC DNA]</scope>
    <source>
        <strain evidence="1 2">E</strain>
    </source>
</reference>
<evidence type="ECO:0008006" key="3">
    <source>
        <dbReference type="Google" id="ProtNLM"/>
    </source>
</evidence>
<dbReference type="InParanoid" id="A0A2J6TFE2"/>
<dbReference type="GO" id="GO:0008080">
    <property type="term" value="F:N-acetyltransferase activity"/>
    <property type="evidence" value="ECO:0007669"/>
    <property type="project" value="TreeGrafter"/>
</dbReference>
<protein>
    <recommendedName>
        <fullName evidence="3">Alcohol acetyltransferase</fullName>
    </recommendedName>
</protein>
<dbReference type="Gene3D" id="3.30.559.30">
    <property type="entry name" value="Nonribosomal peptide synthetase, condensation domain"/>
    <property type="match status" value="1"/>
</dbReference>